<evidence type="ECO:0000313" key="10">
    <source>
        <dbReference type="EMBL" id="MFD1719345.1"/>
    </source>
</evidence>
<proteinExistence type="inferred from homology"/>
<dbReference type="PROSITE" id="PS50901">
    <property type="entry name" value="FTSK"/>
    <property type="match status" value="1"/>
</dbReference>
<feature type="compositionally biased region" description="Low complexity" evidence="7">
    <location>
        <begin position="29"/>
        <end position="44"/>
    </location>
</feature>
<feature type="transmembrane region" description="Helical" evidence="8">
    <location>
        <begin position="216"/>
        <end position="235"/>
    </location>
</feature>
<dbReference type="Pfam" id="PF09397">
    <property type="entry name" value="FtsK_gamma"/>
    <property type="match status" value="1"/>
</dbReference>
<sequence length="928" mass="97339">MATRTTSPGRSASTTRSSRSGGTRKKGARSTPRTRGGGRSTASSRPKRSSLPVRMVSSIWMTGAHLVGGIARLGNSAKDTESAAPALRRDGIGFFLLGLAIVIALREWFGLSGAAGTVIHHVAAGVVGVLGVLLPFVLLVMAVRVMRHPERAQADVRVAVGGTAIIAAVCGLVHIASGLPDPGADFAALERAGGLLGWVFGAPLTILLSEWGAVPILVLIGLFGLLVVTATPVAAVPGRLRAGVDWLLGRSGGEAGAADTAATEVVAADGSHRPPSPRRRKKADKARADGGEPVVPGEYTGDEAFARAAELVPADEAATPGSKRKGRKGASAGSAGTGATASTADSAGDQAQQDKSELTPPPTQPLPARAEQLELAPDVVYTLPSDEVLVHGAPHKARSAANDRVVESLTQVLTDFSVNATVTGFSRGPTVTRYELELGPGVKVERITALSKNIAYAVASADVRILSPIPGKSAIGVEIPNSDRETVVLGDVLRSGAARRTEHPLVMGVGKDVEGGYVIANMAKMPHLLVAGATGAGKSSFVNSLITSIMMRATPEEVRMVLVDPKRVELSIYEGIPHLITPIITNPKKAAEALEWVVREMDARYDDLSTFGFKHIDDFNAAVRAGKVRPPAGSERKIAPYPYLLVIVDELADLMMVAPRDVEASIQRITQLARAAGIHLVLATQRPSVDVVTGLIKANVPSRLAFATSSLADSRVVLDQPGAEKLIGQGDALFLPMGSAKPMRVQGAWVTESEIHAVVSHVKEQLQPVYREDVIQPQQKKQIDEDIGDDLDLLLQAAELVVTTQFGSTSMLQRKLRVGFAKAGRLMDLLESREVVGPSEGSKARDVLVQPDDLAATLARIRGDDPPPADGADMPYDQEVADEPDGYASAGGGEDPYADGVDGHLPPAGTVYDDEDDDGEDAWALTGR</sequence>
<dbReference type="PANTHER" id="PTHR22683:SF41">
    <property type="entry name" value="DNA TRANSLOCASE FTSK"/>
    <property type="match status" value="1"/>
</dbReference>
<dbReference type="InterPro" id="IPR036388">
    <property type="entry name" value="WH-like_DNA-bd_sf"/>
</dbReference>
<evidence type="ECO:0000259" key="9">
    <source>
        <dbReference type="PROSITE" id="PS50901"/>
    </source>
</evidence>
<reference evidence="11" key="1">
    <citation type="journal article" date="2019" name="Int. J. Syst. Evol. Microbiol.">
        <title>The Global Catalogue of Microorganisms (GCM) 10K type strain sequencing project: providing services to taxonomists for standard genome sequencing and annotation.</title>
        <authorList>
            <consortium name="The Broad Institute Genomics Platform"/>
            <consortium name="The Broad Institute Genome Sequencing Center for Infectious Disease"/>
            <person name="Wu L."/>
            <person name="Ma J."/>
        </authorList>
    </citation>
    <scope>NUCLEOTIDE SEQUENCE [LARGE SCALE GENOMIC DNA]</scope>
    <source>
        <strain evidence="11">JCM 17130</strain>
    </source>
</reference>
<gene>
    <name evidence="10" type="ORF">ACFSE6_15990</name>
</gene>
<evidence type="ECO:0000256" key="6">
    <source>
        <dbReference type="PROSITE-ProRule" id="PRU00289"/>
    </source>
</evidence>
<evidence type="ECO:0000256" key="8">
    <source>
        <dbReference type="SAM" id="Phobius"/>
    </source>
</evidence>
<dbReference type="RefSeq" id="WP_388009447.1">
    <property type="nucleotide sequence ID" value="NZ_JBHUEE010000009.1"/>
</dbReference>
<dbReference type="InterPro" id="IPR018541">
    <property type="entry name" value="Ftsk_gamma"/>
</dbReference>
<dbReference type="InterPro" id="IPR041027">
    <property type="entry name" value="FtsK_alpha"/>
</dbReference>
<keyword evidence="8" id="KW-1133">Transmembrane helix</keyword>
<dbReference type="InterPro" id="IPR050206">
    <property type="entry name" value="FtsK/SpoIIIE/SftA"/>
</dbReference>
<dbReference type="Pfam" id="PF17854">
    <property type="entry name" value="FtsK_alpha"/>
    <property type="match status" value="1"/>
</dbReference>
<keyword evidence="8" id="KW-0472">Membrane</keyword>
<keyword evidence="8" id="KW-0812">Transmembrane</keyword>
<dbReference type="Gene3D" id="3.30.980.40">
    <property type="match status" value="1"/>
</dbReference>
<evidence type="ECO:0000256" key="5">
    <source>
        <dbReference type="ARBA" id="ARBA00024986"/>
    </source>
</evidence>
<dbReference type="InterPro" id="IPR027417">
    <property type="entry name" value="P-loop_NTPase"/>
</dbReference>
<feature type="transmembrane region" description="Helical" evidence="8">
    <location>
        <begin position="158"/>
        <end position="179"/>
    </location>
</feature>
<feature type="transmembrane region" description="Helical" evidence="8">
    <location>
        <begin position="121"/>
        <end position="146"/>
    </location>
</feature>
<protein>
    <submittedName>
        <fullName evidence="10">DNA translocase FtsK</fullName>
    </submittedName>
</protein>
<evidence type="ECO:0000313" key="11">
    <source>
        <dbReference type="Proteomes" id="UP001597277"/>
    </source>
</evidence>
<evidence type="ECO:0000256" key="2">
    <source>
        <dbReference type="ARBA" id="ARBA00022741"/>
    </source>
</evidence>
<keyword evidence="2 6" id="KW-0547">Nucleotide-binding</keyword>
<comment type="function">
    <text evidence="5">Essential cell division protein that coordinates cell division and chromosome segregation. The N-terminus is involved in assembly of the cell-division machinery. The C-terminus functions as a DNA motor that moves dsDNA in an ATP-dependent manner towards the dif recombination site, which is located within the replication terminus region. Required for activation of the Xer recombinase, allowing activation of chromosome unlinking by recombination.</text>
</comment>
<dbReference type="InterPro" id="IPR002543">
    <property type="entry name" value="FtsK_dom"/>
</dbReference>
<feature type="compositionally biased region" description="Acidic residues" evidence="7">
    <location>
        <begin position="912"/>
        <end position="921"/>
    </location>
</feature>
<feature type="compositionally biased region" description="Basic residues" evidence="7">
    <location>
        <begin position="275"/>
        <end position="284"/>
    </location>
</feature>
<dbReference type="SMART" id="SM00382">
    <property type="entry name" value="AAA"/>
    <property type="match status" value="1"/>
</dbReference>
<evidence type="ECO:0000256" key="3">
    <source>
        <dbReference type="ARBA" id="ARBA00022840"/>
    </source>
</evidence>
<keyword evidence="3 6" id="KW-0067">ATP-binding</keyword>
<dbReference type="SUPFAM" id="SSF52540">
    <property type="entry name" value="P-loop containing nucleoside triphosphate hydrolases"/>
    <property type="match status" value="1"/>
</dbReference>
<dbReference type="SUPFAM" id="SSF46785">
    <property type="entry name" value="Winged helix' DNA-binding domain"/>
    <property type="match status" value="1"/>
</dbReference>
<accession>A0ABW4L7T0</accession>
<dbReference type="SMART" id="SM00843">
    <property type="entry name" value="Ftsk_gamma"/>
    <property type="match status" value="1"/>
</dbReference>
<keyword evidence="4" id="KW-0238">DNA-binding</keyword>
<feature type="domain" description="FtsK" evidence="9">
    <location>
        <begin position="515"/>
        <end position="715"/>
    </location>
</feature>
<evidence type="ECO:0000256" key="7">
    <source>
        <dbReference type="SAM" id="MobiDB-lite"/>
    </source>
</evidence>
<feature type="binding site" evidence="6">
    <location>
        <begin position="532"/>
        <end position="539"/>
    </location>
    <ligand>
        <name>ATP</name>
        <dbReference type="ChEBI" id="CHEBI:30616"/>
    </ligand>
</feature>
<evidence type="ECO:0000256" key="1">
    <source>
        <dbReference type="ARBA" id="ARBA00006474"/>
    </source>
</evidence>
<feature type="compositionally biased region" description="Low complexity" evidence="7">
    <location>
        <begin position="329"/>
        <end position="351"/>
    </location>
</feature>
<dbReference type="InterPro" id="IPR003593">
    <property type="entry name" value="AAA+_ATPase"/>
</dbReference>
<dbReference type="CDD" id="cd01127">
    <property type="entry name" value="TrwB_TraG_TraD_VirD4"/>
    <property type="match status" value="1"/>
</dbReference>
<feature type="compositionally biased region" description="Low complexity" evidence="7">
    <location>
        <begin position="1"/>
        <end position="21"/>
    </location>
</feature>
<dbReference type="PANTHER" id="PTHR22683">
    <property type="entry name" value="SPORULATION PROTEIN RELATED"/>
    <property type="match status" value="1"/>
</dbReference>
<comment type="caution">
    <text evidence="10">The sequence shown here is derived from an EMBL/GenBank/DDBJ whole genome shotgun (WGS) entry which is preliminary data.</text>
</comment>
<dbReference type="Gene3D" id="1.10.10.10">
    <property type="entry name" value="Winged helix-like DNA-binding domain superfamily/Winged helix DNA-binding domain"/>
    <property type="match status" value="1"/>
</dbReference>
<name>A0ABW4L7T0_9MICO</name>
<feature type="region of interest" description="Disordered" evidence="7">
    <location>
        <begin position="264"/>
        <end position="366"/>
    </location>
</feature>
<comment type="similarity">
    <text evidence="1">Belongs to the FtsK/SpoIIIE/SftA family.</text>
</comment>
<organism evidence="10 11">
    <name type="scientific">Georgenia deserti</name>
    <dbReference type="NCBI Taxonomy" id="2093781"/>
    <lineage>
        <taxon>Bacteria</taxon>
        <taxon>Bacillati</taxon>
        <taxon>Actinomycetota</taxon>
        <taxon>Actinomycetes</taxon>
        <taxon>Micrococcales</taxon>
        <taxon>Bogoriellaceae</taxon>
        <taxon>Georgenia</taxon>
    </lineage>
</organism>
<evidence type="ECO:0000256" key="4">
    <source>
        <dbReference type="ARBA" id="ARBA00023125"/>
    </source>
</evidence>
<dbReference type="Pfam" id="PF01580">
    <property type="entry name" value="FtsK_SpoIIIE"/>
    <property type="match status" value="1"/>
</dbReference>
<dbReference type="InterPro" id="IPR036390">
    <property type="entry name" value="WH_DNA-bd_sf"/>
</dbReference>
<dbReference type="Proteomes" id="UP001597277">
    <property type="component" value="Unassembled WGS sequence"/>
</dbReference>
<feature type="region of interest" description="Disordered" evidence="7">
    <location>
        <begin position="860"/>
        <end position="928"/>
    </location>
</feature>
<keyword evidence="11" id="KW-1185">Reference proteome</keyword>
<dbReference type="EMBL" id="JBHUEE010000009">
    <property type="protein sequence ID" value="MFD1719345.1"/>
    <property type="molecule type" value="Genomic_DNA"/>
</dbReference>
<feature type="transmembrane region" description="Helical" evidence="8">
    <location>
        <begin position="191"/>
        <end position="209"/>
    </location>
</feature>
<dbReference type="Gene3D" id="3.40.50.300">
    <property type="entry name" value="P-loop containing nucleotide triphosphate hydrolases"/>
    <property type="match status" value="1"/>
</dbReference>
<feature type="transmembrane region" description="Helical" evidence="8">
    <location>
        <begin position="92"/>
        <end position="109"/>
    </location>
</feature>
<feature type="region of interest" description="Disordered" evidence="7">
    <location>
        <begin position="1"/>
        <end position="50"/>
    </location>
</feature>